<keyword evidence="1" id="KW-0560">Oxidoreductase</keyword>
<dbReference type="GO" id="GO:0016491">
    <property type="term" value="F:oxidoreductase activity"/>
    <property type="evidence" value="ECO:0007669"/>
    <property type="project" value="UniProtKB-KW"/>
</dbReference>
<comment type="caution">
    <text evidence="3">The sequence shown here is derived from an EMBL/GenBank/DDBJ whole genome shotgun (WGS) entry which is preliminary data.</text>
</comment>
<evidence type="ECO:0000313" key="4">
    <source>
        <dbReference type="Proteomes" id="UP000572540"/>
    </source>
</evidence>
<feature type="domain" description="DUF6537" evidence="2">
    <location>
        <begin position="91"/>
        <end position="289"/>
    </location>
</feature>
<dbReference type="SUPFAM" id="SSF53323">
    <property type="entry name" value="Pyruvate-ferredoxin oxidoreductase, PFOR, domain III"/>
    <property type="match status" value="1"/>
</dbReference>
<accession>A0A7Y9WC04</accession>
<sequence>MSTCDAQALATRFLGDTIGANILMLGYAWQLGLVPVSFAAMMRAIELNNVAVQMNQLAFSIGRLAAEDPAALDALWQARHLAKQAVKVDTLDELIAHREGRLQIYGGASYVKRYRTLVDAARRAETAVDAQSERVTRAVATTFYRLLAVKDEYEVARLHTDTAFREALEAQFEGVAGKDFGIKFNLAPPTIARPQHGKNPTKKVFGQWMWPVLGMMAKWRGLRGTMLDPFGRTLERKMERDLAGDYETTLQRAFAKLDTTTLEDVAKLADLHARVRGYGHVKLANLAGVKRGERDLAARLQIDPATSAAVRQSLDEVKGAGQLRGIPVVVAK</sequence>
<evidence type="ECO:0000256" key="1">
    <source>
        <dbReference type="ARBA" id="ARBA00023002"/>
    </source>
</evidence>
<dbReference type="AlphaFoldDB" id="A0A7Y9WC04"/>
<dbReference type="EMBL" id="JACCAU010000001">
    <property type="protein sequence ID" value="NYH18059.1"/>
    <property type="molecule type" value="Genomic_DNA"/>
</dbReference>
<evidence type="ECO:0000259" key="2">
    <source>
        <dbReference type="Pfam" id="PF20169"/>
    </source>
</evidence>
<reference evidence="3 4" key="1">
    <citation type="submission" date="2020-07" db="EMBL/GenBank/DDBJ databases">
        <title>Exploring microbial biodiversity for novel pathways involved in the catabolism of aromatic compounds derived from lignin.</title>
        <authorList>
            <person name="Elkins J."/>
        </authorList>
    </citation>
    <scope>NUCLEOTIDE SEQUENCE [LARGE SCALE GENOMIC DNA]</scope>
    <source>
        <strain evidence="3 4">H2C3B</strain>
    </source>
</reference>
<dbReference type="Pfam" id="PF20169">
    <property type="entry name" value="DUF6537"/>
    <property type="match status" value="1"/>
</dbReference>
<protein>
    <recommendedName>
        <fullName evidence="2">DUF6537 domain-containing protein</fullName>
    </recommendedName>
</protein>
<evidence type="ECO:0000313" key="3">
    <source>
        <dbReference type="EMBL" id="NYH18059.1"/>
    </source>
</evidence>
<proteinExistence type="predicted"/>
<dbReference type="Proteomes" id="UP000572540">
    <property type="component" value="Unassembled WGS sequence"/>
</dbReference>
<dbReference type="InterPro" id="IPR046667">
    <property type="entry name" value="DUF6537"/>
</dbReference>
<gene>
    <name evidence="3" type="ORF">GGD41_005287</name>
</gene>
<dbReference type="InterPro" id="IPR002869">
    <property type="entry name" value="Pyrv_flavodox_OxRed_cen"/>
</dbReference>
<dbReference type="Gene3D" id="3.40.920.10">
    <property type="entry name" value="Pyruvate-ferredoxin oxidoreductase, PFOR, domain III"/>
    <property type="match status" value="1"/>
</dbReference>
<name>A0A7Y9WC04_9BURK</name>
<organism evidence="3 4">
    <name type="scientific">Paraburkholderia bryophila</name>
    <dbReference type="NCBI Taxonomy" id="420952"/>
    <lineage>
        <taxon>Bacteria</taxon>
        <taxon>Pseudomonadati</taxon>
        <taxon>Pseudomonadota</taxon>
        <taxon>Betaproteobacteria</taxon>
        <taxon>Burkholderiales</taxon>
        <taxon>Burkholderiaceae</taxon>
        <taxon>Paraburkholderia</taxon>
    </lineage>
</organism>